<dbReference type="PANTHER" id="PTHR32308">
    <property type="entry name" value="LYASE BETA SUBUNIT, PUTATIVE (AFU_ORTHOLOGUE AFUA_4G13030)-RELATED"/>
    <property type="match status" value="1"/>
</dbReference>
<dbReference type="OrthoDB" id="9800547at2"/>
<reference evidence="4 5" key="1">
    <citation type="submission" date="2019-11" db="EMBL/GenBank/DDBJ databases">
        <title>Whole-genome sequence of a Rhodoblastus acidophilus DSM 142.</title>
        <authorList>
            <person name="Kyndt J.A."/>
            <person name="Meyer T.E."/>
        </authorList>
    </citation>
    <scope>NUCLEOTIDE SEQUENCE [LARGE SCALE GENOMIC DNA]</scope>
    <source>
        <strain evidence="4 5">DSM 142</strain>
    </source>
</reference>
<protein>
    <submittedName>
        <fullName evidence="4">Aldolase</fullName>
    </submittedName>
</protein>
<dbReference type="SUPFAM" id="SSF51621">
    <property type="entry name" value="Phosphoenolpyruvate/pyruvate domain"/>
    <property type="match status" value="1"/>
</dbReference>
<dbReference type="GO" id="GO:0000287">
    <property type="term" value="F:magnesium ion binding"/>
    <property type="evidence" value="ECO:0007669"/>
    <property type="project" value="TreeGrafter"/>
</dbReference>
<evidence type="ECO:0000256" key="3">
    <source>
        <dbReference type="ARBA" id="ARBA00022842"/>
    </source>
</evidence>
<dbReference type="GO" id="GO:0006107">
    <property type="term" value="P:oxaloacetate metabolic process"/>
    <property type="evidence" value="ECO:0007669"/>
    <property type="project" value="TreeGrafter"/>
</dbReference>
<keyword evidence="2" id="KW-0479">Metal-binding</keyword>
<dbReference type="EMBL" id="WNKS01000018">
    <property type="protein sequence ID" value="MTV32516.1"/>
    <property type="molecule type" value="Genomic_DNA"/>
</dbReference>
<dbReference type="AlphaFoldDB" id="A0A6N8DRR2"/>
<sequence>MRSIFLVPAGNAALFDEALGSVAQAVAIDVTRGAAAEAAPMLKILRERGRRSLARIHALTSGLADSDLDAVMASAPCGIILPQACGGRDVQHLGAKLAVREAENGLEDGSTRILASAADLPEAIFALGSLAGATRRLLGLLWDSAALAGALGVGEDAEVLAVARAQIVFAAAAAGAPALADAATVGDFSKARRDGFGGALVTSRAAAEACERIFS</sequence>
<dbReference type="Proteomes" id="UP000439113">
    <property type="component" value="Unassembled WGS sequence"/>
</dbReference>
<keyword evidence="3" id="KW-0460">Magnesium</keyword>
<evidence type="ECO:0000313" key="4">
    <source>
        <dbReference type="EMBL" id="MTV32516.1"/>
    </source>
</evidence>
<name>A0A6N8DRR2_RHOAC</name>
<gene>
    <name evidence="4" type="ORF">GJ654_16140</name>
</gene>
<evidence type="ECO:0000313" key="5">
    <source>
        <dbReference type="Proteomes" id="UP000439113"/>
    </source>
</evidence>
<dbReference type="InterPro" id="IPR040442">
    <property type="entry name" value="Pyrv_kinase-like_dom_sf"/>
</dbReference>
<evidence type="ECO:0000256" key="1">
    <source>
        <dbReference type="ARBA" id="ARBA00001946"/>
    </source>
</evidence>
<comment type="cofactor">
    <cofactor evidence="1">
        <name>Mg(2+)</name>
        <dbReference type="ChEBI" id="CHEBI:18420"/>
    </cofactor>
</comment>
<dbReference type="GO" id="GO:0003824">
    <property type="term" value="F:catalytic activity"/>
    <property type="evidence" value="ECO:0007669"/>
    <property type="project" value="InterPro"/>
</dbReference>
<dbReference type="RefSeq" id="WP_155447207.1">
    <property type="nucleotide sequence ID" value="NZ_JAOQNR010000007.1"/>
</dbReference>
<dbReference type="Gene3D" id="3.20.20.60">
    <property type="entry name" value="Phosphoenolpyruvate-binding domains"/>
    <property type="match status" value="1"/>
</dbReference>
<organism evidence="4 5">
    <name type="scientific">Rhodoblastus acidophilus</name>
    <name type="common">Rhodopseudomonas acidophila</name>
    <dbReference type="NCBI Taxonomy" id="1074"/>
    <lineage>
        <taxon>Bacteria</taxon>
        <taxon>Pseudomonadati</taxon>
        <taxon>Pseudomonadota</taxon>
        <taxon>Alphaproteobacteria</taxon>
        <taxon>Hyphomicrobiales</taxon>
        <taxon>Rhodoblastaceae</taxon>
        <taxon>Rhodoblastus</taxon>
    </lineage>
</organism>
<evidence type="ECO:0000256" key="2">
    <source>
        <dbReference type="ARBA" id="ARBA00022723"/>
    </source>
</evidence>
<comment type="caution">
    <text evidence="4">The sequence shown here is derived from an EMBL/GenBank/DDBJ whole genome shotgun (WGS) entry which is preliminary data.</text>
</comment>
<dbReference type="PANTHER" id="PTHR32308:SF0">
    <property type="entry name" value="HPCH_HPAI ALDOLASE_CITRATE LYASE DOMAIN-CONTAINING PROTEIN"/>
    <property type="match status" value="1"/>
</dbReference>
<accession>A0A6N8DRR2</accession>
<proteinExistence type="predicted"/>
<dbReference type="InterPro" id="IPR015813">
    <property type="entry name" value="Pyrv/PenolPyrv_kinase-like_dom"/>
</dbReference>